<reference evidence="1" key="2">
    <citation type="journal article" date="2015" name="Fish Shellfish Immunol.">
        <title>Early steps in the European eel (Anguilla anguilla)-Vibrio vulnificus interaction in the gills: Role of the RtxA13 toxin.</title>
        <authorList>
            <person name="Callol A."/>
            <person name="Pajuelo D."/>
            <person name="Ebbesson L."/>
            <person name="Teles M."/>
            <person name="MacKenzie S."/>
            <person name="Amaro C."/>
        </authorList>
    </citation>
    <scope>NUCLEOTIDE SEQUENCE</scope>
</reference>
<reference evidence="1" key="1">
    <citation type="submission" date="2014-11" db="EMBL/GenBank/DDBJ databases">
        <authorList>
            <person name="Amaro Gonzalez C."/>
        </authorList>
    </citation>
    <scope>NUCLEOTIDE SEQUENCE</scope>
</reference>
<accession>A0A0E9QV58</accession>
<name>A0A0E9QV58_ANGAN</name>
<proteinExistence type="predicted"/>
<organism evidence="1">
    <name type="scientific">Anguilla anguilla</name>
    <name type="common">European freshwater eel</name>
    <name type="synonym">Muraena anguilla</name>
    <dbReference type="NCBI Taxonomy" id="7936"/>
    <lineage>
        <taxon>Eukaryota</taxon>
        <taxon>Metazoa</taxon>
        <taxon>Chordata</taxon>
        <taxon>Craniata</taxon>
        <taxon>Vertebrata</taxon>
        <taxon>Euteleostomi</taxon>
        <taxon>Actinopterygii</taxon>
        <taxon>Neopterygii</taxon>
        <taxon>Teleostei</taxon>
        <taxon>Anguilliformes</taxon>
        <taxon>Anguillidae</taxon>
        <taxon>Anguilla</taxon>
    </lineage>
</organism>
<evidence type="ECO:0000313" key="1">
    <source>
        <dbReference type="EMBL" id="JAH20831.1"/>
    </source>
</evidence>
<sequence length="44" mass="5151">MAYSVCVLMMCIACEVPIYCVEPNISARKHLRLFYNKKLYLIIP</sequence>
<dbReference type="AlphaFoldDB" id="A0A0E9QV58"/>
<protein>
    <submittedName>
        <fullName evidence="1">Uncharacterized protein</fullName>
    </submittedName>
</protein>
<dbReference type="EMBL" id="GBXM01087746">
    <property type="protein sequence ID" value="JAH20831.1"/>
    <property type="molecule type" value="Transcribed_RNA"/>
</dbReference>